<feature type="domain" description="SCA7" evidence="2">
    <location>
        <begin position="266"/>
        <end position="333"/>
    </location>
</feature>
<keyword evidence="3" id="KW-1185">Reference proteome</keyword>
<feature type="region of interest" description="Disordered" evidence="1">
    <location>
        <begin position="552"/>
        <end position="663"/>
    </location>
</feature>
<protein>
    <submittedName>
        <fullName evidence="4">Ataxin-7-like protein 2 isoform X1</fullName>
    </submittedName>
</protein>
<dbReference type="InterPro" id="IPR052237">
    <property type="entry name" value="Ataxin-7-like_regulator"/>
</dbReference>
<dbReference type="Proteomes" id="UP000515159">
    <property type="component" value="Chromosome 13"/>
</dbReference>
<gene>
    <name evidence="4" type="primary">ATXN7L2</name>
</gene>
<feature type="region of interest" description="Disordered" evidence="1">
    <location>
        <begin position="128"/>
        <end position="160"/>
    </location>
</feature>
<feature type="compositionally biased region" description="Polar residues" evidence="1">
    <location>
        <begin position="618"/>
        <end position="627"/>
    </location>
</feature>
<proteinExistence type="predicted"/>
<feature type="compositionally biased region" description="Polar residues" evidence="1">
    <location>
        <begin position="652"/>
        <end position="663"/>
    </location>
</feature>
<sequence length="730" mass="79794">MAVRGRAAAVMAALDRRAPSLDEFAGQSWSSWVQRADLAAGSDLEDGRKTGKKVDAMTLIKEDMSIFGHCPAHDDFYLVVCNQCSQVVKPQAFQKHCERRHGALSKLYGRAHTTLSSRRDQVLNGEIPTCRRHGEKPPRERAHGARIRNLQPERQENPAKENVRLFMPVVNLEKIPSLPKPAGHGFKLNPKSSTSPPAGPLLMNSEESSPNECLVPAMPSARAEASSPTKPGAGVMLDVLQRREECFPASLSKGTSTTKSAQRYPKKLSRKECDLNRQCGVLNPDTKRVCTRLITCKIHSVHQRREVQGRAKDFDVLVAELKTSARNSEPSKEKSTVWKDCVSERLLQEASVLTSVASLSSTTACQLKPPHALHRISSDSDLEQEVPSPCEAEAGLLHLFASPSEESEEETPDELERLECPYVRQPPQPQAHCTFGSRLVGLGCYLFNRRFDRFCSAFSSMLERHLSSHMWKKIPPAADLQVPTVPGCSVAPSSENGNSCSVSGGSPARTSPSCIVKEARTRAAVSYVACSPHVAAACSQADCAGGSQAMTSPLPANTPSPSFSKLPSTKSSRSSRGKEGDNQDTEVSPRKRKLSSSCFHSSSHHKRNCVTEPGKSLPSPSKAQSFSEHVVNGVTPSDTRLKRTEFTDSRKSSQQQLENCGTSASTAKAIQLTSIPVEDEKKRKSLSTYFRPEKPKHLSAANIGFSSRRKKTVSLLGFEEKQNTLKSKAH</sequence>
<dbReference type="PANTHER" id="PTHR15117:SF5">
    <property type="entry name" value="ATAXIN-7-LIKE PROTEIN 2"/>
    <property type="match status" value="1"/>
</dbReference>
<dbReference type="PROSITE" id="PS51505">
    <property type="entry name" value="SCA7"/>
    <property type="match status" value="1"/>
</dbReference>
<dbReference type="OrthoDB" id="21678at2759"/>
<evidence type="ECO:0000313" key="3">
    <source>
        <dbReference type="Proteomes" id="UP000515159"/>
    </source>
</evidence>
<dbReference type="InParanoid" id="A0A6P8PHG1"/>
<dbReference type="GeneID" id="117347393"/>
<dbReference type="PANTHER" id="PTHR15117">
    <property type="entry name" value="ATAXIN 7 RELATED"/>
    <property type="match status" value="1"/>
</dbReference>
<feature type="compositionally biased region" description="Basic and acidic residues" evidence="1">
    <location>
        <begin position="639"/>
        <end position="651"/>
    </location>
</feature>
<feature type="compositionally biased region" description="Basic and acidic residues" evidence="1">
    <location>
        <begin position="151"/>
        <end position="160"/>
    </location>
</feature>
<dbReference type="KEGG" id="gsh:117347393"/>
<reference evidence="4" key="1">
    <citation type="submission" date="2025-08" db="UniProtKB">
        <authorList>
            <consortium name="RefSeq"/>
        </authorList>
    </citation>
    <scope>IDENTIFICATION</scope>
</reference>
<dbReference type="Pfam" id="PF08313">
    <property type="entry name" value="SCA7"/>
    <property type="match status" value="1"/>
</dbReference>
<dbReference type="InterPro" id="IPR013243">
    <property type="entry name" value="SCA7_dom"/>
</dbReference>
<evidence type="ECO:0000313" key="4">
    <source>
        <dbReference type="RefSeq" id="XP_033774153.1"/>
    </source>
</evidence>
<evidence type="ECO:0000259" key="2">
    <source>
        <dbReference type="PROSITE" id="PS51505"/>
    </source>
</evidence>
<feature type="region of interest" description="Disordered" evidence="1">
    <location>
        <begin position="181"/>
        <end position="213"/>
    </location>
</feature>
<organism evidence="3 4">
    <name type="scientific">Geotrypetes seraphini</name>
    <name type="common">Gaboon caecilian</name>
    <name type="synonym">Caecilia seraphini</name>
    <dbReference type="NCBI Taxonomy" id="260995"/>
    <lineage>
        <taxon>Eukaryota</taxon>
        <taxon>Metazoa</taxon>
        <taxon>Chordata</taxon>
        <taxon>Craniata</taxon>
        <taxon>Vertebrata</taxon>
        <taxon>Euteleostomi</taxon>
        <taxon>Amphibia</taxon>
        <taxon>Gymnophiona</taxon>
        <taxon>Geotrypetes</taxon>
    </lineage>
</organism>
<evidence type="ECO:0000256" key="1">
    <source>
        <dbReference type="SAM" id="MobiDB-lite"/>
    </source>
</evidence>
<dbReference type="AlphaFoldDB" id="A0A6P8PHG1"/>
<accession>A0A6P8PHG1</accession>
<dbReference type="FunCoup" id="A0A6P8PHG1">
    <property type="interactions" value="439"/>
</dbReference>
<dbReference type="CTD" id="127002"/>
<name>A0A6P8PHG1_GEOSA</name>
<feature type="compositionally biased region" description="Low complexity" evidence="1">
    <location>
        <begin position="559"/>
        <end position="574"/>
    </location>
</feature>
<dbReference type="Gene3D" id="6.10.140.1270">
    <property type="match status" value="1"/>
</dbReference>
<dbReference type="RefSeq" id="XP_033774153.1">
    <property type="nucleotide sequence ID" value="XM_033918262.1"/>
</dbReference>